<evidence type="ECO:0000259" key="4">
    <source>
        <dbReference type="Pfam" id="PF03486"/>
    </source>
</evidence>
<dbReference type="InterPro" id="IPR055178">
    <property type="entry name" value="RsdA/BaiN/AoA(So)-like_dom"/>
</dbReference>
<feature type="domain" description="RsdA/BaiN/AoA(So)-like Rossmann fold-like" evidence="4">
    <location>
        <begin position="6"/>
        <end position="399"/>
    </location>
</feature>
<dbReference type="InterPro" id="IPR023166">
    <property type="entry name" value="BaiN-like_dom_sf"/>
</dbReference>
<dbReference type="Gene3D" id="3.50.50.60">
    <property type="entry name" value="FAD/NAD(P)-binding domain"/>
    <property type="match status" value="1"/>
</dbReference>
<dbReference type="RefSeq" id="WP_170202714.1">
    <property type="nucleotide sequence ID" value="NZ_CP051685.1"/>
</dbReference>
<dbReference type="InterPro" id="IPR004792">
    <property type="entry name" value="BaiN-like"/>
</dbReference>
<dbReference type="SUPFAM" id="SSF51905">
    <property type="entry name" value="FAD/NAD(P)-binding domain"/>
    <property type="match status" value="1"/>
</dbReference>
<dbReference type="NCBIfam" id="TIGR00275">
    <property type="entry name" value="aminoacetone oxidase family FAD-binding enzyme"/>
    <property type="match status" value="1"/>
</dbReference>
<feature type="domain" description="RsdA/BaiN/AoA(So)-like insert" evidence="5">
    <location>
        <begin position="189"/>
        <end position="347"/>
    </location>
</feature>
<dbReference type="InterPro" id="IPR036188">
    <property type="entry name" value="FAD/NAD-bd_sf"/>
</dbReference>
<evidence type="ECO:0000256" key="1">
    <source>
        <dbReference type="ARBA" id="ARBA00001974"/>
    </source>
</evidence>
<evidence type="ECO:0000256" key="2">
    <source>
        <dbReference type="ARBA" id="ARBA00022630"/>
    </source>
</evidence>
<accession>A0A7Z2VXK2</accession>
<evidence type="ECO:0000313" key="6">
    <source>
        <dbReference type="EMBL" id="QJE00682.1"/>
    </source>
</evidence>
<keyword evidence="2" id="KW-0285">Flavoprotein</keyword>
<dbReference type="PANTHER" id="PTHR42887">
    <property type="entry name" value="OS12G0638800 PROTEIN"/>
    <property type="match status" value="1"/>
</dbReference>
<proteinExistence type="predicted"/>
<dbReference type="Proteomes" id="UP000502415">
    <property type="component" value="Chromosome"/>
</dbReference>
<dbReference type="Pfam" id="PF03486">
    <property type="entry name" value="HI0933_like"/>
    <property type="match status" value="1"/>
</dbReference>
<dbReference type="EMBL" id="CP051685">
    <property type="protein sequence ID" value="QJE00682.1"/>
    <property type="molecule type" value="Genomic_DNA"/>
</dbReference>
<evidence type="ECO:0000313" key="7">
    <source>
        <dbReference type="Proteomes" id="UP000502415"/>
    </source>
</evidence>
<comment type="cofactor">
    <cofactor evidence="1">
        <name>FAD</name>
        <dbReference type="ChEBI" id="CHEBI:57692"/>
    </cofactor>
</comment>
<name>A0A7Z2VXK2_9BURK</name>
<dbReference type="AlphaFoldDB" id="A0A7Z2VXK2"/>
<gene>
    <name evidence="6" type="ORF">HH212_12155</name>
</gene>
<dbReference type="InterPro" id="IPR057661">
    <property type="entry name" value="RsdA/BaiN/AoA(So)_Rossmann"/>
</dbReference>
<keyword evidence="7" id="KW-1185">Reference proteome</keyword>
<dbReference type="SUPFAM" id="SSF160996">
    <property type="entry name" value="HI0933 insert domain-like"/>
    <property type="match status" value="1"/>
</dbReference>
<dbReference type="Gene3D" id="2.40.30.10">
    <property type="entry name" value="Translation factors"/>
    <property type="match status" value="1"/>
</dbReference>
<organism evidence="6 7">
    <name type="scientific">Massilia forsythiae</name>
    <dbReference type="NCBI Taxonomy" id="2728020"/>
    <lineage>
        <taxon>Bacteria</taxon>
        <taxon>Pseudomonadati</taxon>
        <taxon>Pseudomonadota</taxon>
        <taxon>Betaproteobacteria</taxon>
        <taxon>Burkholderiales</taxon>
        <taxon>Oxalobacteraceae</taxon>
        <taxon>Telluria group</taxon>
        <taxon>Massilia</taxon>
    </lineage>
</organism>
<dbReference type="Gene3D" id="1.10.8.260">
    <property type="entry name" value="HI0933 insert domain-like"/>
    <property type="match status" value="1"/>
</dbReference>
<keyword evidence="3" id="KW-0274">FAD</keyword>
<dbReference type="PANTHER" id="PTHR42887:SF2">
    <property type="entry name" value="OS12G0638800 PROTEIN"/>
    <property type="match status" value="1"/>
</dbReference>
<dbReference type="PRINTS" id="PR00368">
    <property type="entry name" value="FADPNR"/>
</dbReference>
<evidence type="ECO:0000256" key="3">
    <source>
        <dbReference type="ARBA" id="ARBA00022827"/>
    </source>
</evidence>
<dbReference type="PRINTS" id="PR00411">
    <property type="entry name" value="PNDRDTASEI"/>
</dbReference>
<sequence length="403" mass="43603">MSNHYDVAVIGAGAAGMMCAAAAAARGKRVLLLDHASKLAEKIRISGGGRCNFTNVNAGPQNFVSDNPHFCRSALSRYTAQDFLALVRKHRIAYHEKHRGQLFCDDSAEQIIRMLKDECDAAGVAWRMPCKVNGVERSGELFRIDTDGEPVLARNVVVATGGLSIPKIGATDLGYRIARQFDVKIVETRPGLVPLTFDGPSWQPFVPLAGIALEVEVETGSRKGKGARHGHFREDLLFTHRGLSGPAILQISSYWQPGTPIVLNLLPEMDVAEELIASKTSVKKQLGNILSQWLPARLAEGLLLANGFAPDARLPDMADAKLRKLGDAINRWAIVPTGSEGYRKAEVTIGGVDTRELSQQTMMANKVPGLYFIGETVDVTGWLGGYNFQWAWASGVAAGGSIE</sequence>
<dbReference type="KEGG" id="mfy:HH212_12155"/>
<reference evidence="6 7" key="1">
    <citation type="submission" date="2020-04" db="EMBL/GenBank/DDBJ databases">
        <title>Genome sequencing of novel species.</title>
        <authorList>
            <person name="Heo J."/>
            <person name="Kim S.-J."/>
            <person name="Kim J.-S."/>
            <person name="Hong S.-B."/>
            <person name="Kwon S.-W."/>
        </authorList>
    </citation>
    <scope>NUCLEOTIDE SEQUENCE [LARGE SCALE GENOMIC DNA]</scope>
    <source>
        <strain evidence="6 7">GN2-R2</strain>
    </source>
</reference>
<protein>
    <submittedName>
        <fullName evidence="6">NAD(P)/FAD-dependent oxidoreductase</fullName>
    </submittedName>
</protein>
<evidence type="ECO:0000259" key="5">
    <source>
        <dbReference type="Pfam" id="PF22780"/>
    </source>
</evidence>
<dbReference type="Pfam" id="PF22780">
    <property type="entry name" value="HI0933_like_1st"/>
    <property type="match status" value="1"/>
</dbReference>